<keyword evidence="2" id="KW-1185">Reference proteome</keyword>
<dbReference type="AlphaFoldDB" id="A0A0D1ZZD9"/>
<protein>
    <submittedName>
        <fullName evidence="1">Uncharacterized protein</fullName>
    </submittedName>
</protein>
<dbReference type="InParanoid" id="A0A0D1ZZD9"/>
<evidence type="ECO:0000313" key="2">
    <source>
        <dbReference type="Proteomes" id="UP000053259"/>
    </source>
</evidence>
<accession>A0A0D1ZZD9</accession>
<dbReference type="GeneID" id="27316584"/>
<evidence type="ECO:0000313" key="1">
    <source>
        <dbReference type="EMBL" id="KIV99807.1"/>
    </source>
</evidence>
<organism evidence="1 2">
    <name type="scientific">Verruconis gallopava</name>
    <dbReference type="NCBI Taxonomy" id="253628"/>
    <lineage>
        <taxon>Eukaryota</taxon>
        <taxon>Fungi</taxon>
        <taxon>Dikarya</taxon>
        <taxon>Ascomycota</taxon>
        <taxon>Pezizomycotina</taxon>
        <taxon>Dothideomycetes</taxon>
        <taxon>Pleosporomycetidae</taxon>
        <taxon>Venturiales</taxon>
        <taxon>Sympoventuriaceae</taxon>
        <taxon>Verruconis</taxon>
    </lineage>
</organism>
<dbReference type="OrthoDB" id="5331170at2759"/>
<sequence>MDVPRYAAVFPDGHIWMGEHLFPDESLWFPEVDHRPFDPPNYHDYLRTNPLDTRDLEWDASDIESETGLPPRHHQGVEYMPGHWRDVNGTDIPGSGAFVRWNEPPARHPHGKRRRLAFVWPSDGKRKRTWGRWKDIFASKGPDIFVSKLGDRPSRNQWRNKHLDFTPEDPGFNTHVDLPWAKRRKPYDFRERKYRNKRNPGDVVWRDATWPRRGADHYEQPLNFRCEHGRWFNMRWAPFGGTVLEGYNGYPPRYRGIFA</sequence>
<dbReference type="Proteomes" id="UP000053259">
    <property type="component" value="Unassembled WGS sequence"/>
</dbReference>
<reference evidence="1 2" key="1">
    <citation type="submission" date="2015-01" db="EMBL/GenBank/DDBJ databases">
        <title>The Genome Sequence of Ochroconis gallopava CBS43764.</title>
        <authorList>
            <consortium name="The Broad Institute Genomics Platform"/>
            <person name="Cuomo C."/>
            <person name="de Hoog S."/>
            <person name="Gorbushina A."/>
            <person name="Stielow B."/>
            <person name="Teixiera M."/>
            <person name="Abouelleil A."/>
            <person name="Chapman S.B."/>
            <person name="Priest M."/>
            <person name="Young S.K."/>
            <person name="Wortman J."/>
            <person name="Nusbaum C."/>
            <person name="Birren B."/>
        </authorList>
    </citation>
    <scope>NUCLEOTIDE SEQUENCE [LARGE SCALE GENOMIC DNA]</scope>
    <source>
        <strain evidence="1 2">CBS 43764</strain>
    </source>
</reference>
<dbReference type="RefSeq" id="XP_016209677.1">
    <property type="nucleotide sequence ID" value="XM_016362535.1"/>
</dbReference>
<dbReference type="EMBL" id="KN847571">
    <property type="protein sequence ID" value="KIV99807.1"/>
    <property type="molecule type" value="Genomic_DNA"/>
</dbReference>
<name>A0A0D1ZZD9_9PEZI</name>
<dbReference type="VEuPathDB" id="FungiDB:PV09_08611"/>
<proteinExistence type="predicted"/>
<dbReference type="HOGENOM" id="CLU_1074431_0_0_1"/>
<gene>
    <name evidence="1" type="ORF">PV09_08611</name>
</gene>